<dbReference type="CDD" id="cd09620">
    <property type="entry name" value="CBM9_like_3"/>
    <property type="match status" value="1"/>
</dbReference>
<evidence type="ECO:0000313" key="3">
    <source>
        <dbReference type="Proteomes" id="UP000029614"/>
    </source>
</evidence>
<evidence type="ECO:0000259" key="1">
    <source>
        <dbReference type="Pfam" id="PF16011"/>
    </source>
</evidence>
<dbReference type="Pfam" id="PF16011">
    <property type="entry name" value="CBM9_2"/>
    <property type="match status" value="1"/>
</dbReference>
<dbReference type="SUPFAM" id="SSF49344">
    <property type="entry name" value="CBD9-like"/>
    <property type="match status" value="1"/>
</dbReference>
<comment type="caution">
    <text evidence="2">The sequence shown here is derived from an EMBL/GenBank/DDBJ whole genome shotgun (WGS) entry which is preliminary data.</text>
</comment>
<keyword evidence="3" id="KW-1185">Reference proteome</keyword>
<dbReference type="RefSeq" id="WP_036854083.1">
    <property type="nucleotide sequence ID" value="NZ_JRNU01000003.1"/>
</dbReference>
<evidence type="ECO:0000313" key="2">
    <source>
        <dbReference type="EMBL" id="KGF53073.1"/>
    </source>
</evidence>
<sequence length="219" mass="25264">MINEIKVKRLRNSITQAVNIPLLFKVENVEYQNISVVNWSETYPYQPNVTFAIAHDSKNIYLHYKVKENCVRSVEDTDLGNVWEDSCCEFFVMPDDKKGYYNIEANCIGSILLCYGKEREKREAANSSILSCIDRWASLGRRALGAIHVESAWELSLIIPASSFFKHNIKSLDGLVMKANFYKCGDKTDNPHFLSWKKIELPKPDFHCPDFFGTLVFEY</sequence>
<protein>
    <recommendedName>
        <fullName evidence="1">Carbohydrate-binding domain-containing protein</fullName>
    </recommendedName>
</protein>
<reference evidence="2 3" key="1">
    <citation type="submission" date="2014-07" db="EMBL/GenBank/DDBJ databases">
        <authorList>
            <person name="McCorrison J."/>
            <person name="Sanka R."/>
            <person name="Torralba M."/>
            <person name="Gillis M."/>
            <person name="Haft D.H."/>
            <person name="Methe B."/>
            <person name="Sutton G."/>
            <person name="Nelson K.E."/>
        </authorList>
    </citation>
    <scope>NUCLEOTIDE SEQUENCE [LARGE SCALE GENOMIC DNA]</scope>
    <source>
        <strain evidence="2 3">DNF00058</strain>
    </source>
</reference>
<dbReference type="Gene3D" id="2.60.40.1190">
    <property type="match status" value="1"/>
</dbReference>
<organism evidence="2 3">
    <name type="scientific">Prevotella amnii DNF00058</name>
    <dbReference type="NCBI Taxonomy" id="1401066"/>
    <lineage>
        <taxon>Bacteria</taxon>
        <taxon>Pseudomonadati</taxon>
        <taxon>Bacteroidota</taxon>
        <taxon>Bacteroidia</taxon>
        <taxon>Bacteroidales</taxon>
        <taxon>Prevotellaceae</taxon>
        <taxon>Prevotella</taxon>
    </lineage>
</organism>
<proteinExistence type="predicted"/>
<dbReference type="GO" id="GO:0016052">
    <property type="term" value="P:carbohydrate catabolic process"/>
    <property type="evidence" value="ECO:0007669"/>
    <property type="project" value="InterPro"/>
</dbReference>
<dbReference type="OrthoDB" id="9801646at2"/>
<dbReference type="EMBL" id="JRNU01000003">
    <property type="protein sequence ID" value="KGF53073.1"/>
    <property type="molecule type" value="Genomic_DNA"/>
</dbReference>
<feature type="domain" description="Carbohydrate-binding" evidence="1">
    <location>
        <begin position="20"/>
        <end position="217"/>
    </location>
</feature>
<name>A0A096B165_9BACT</name>
<dbReference type="Proteomes" id="UP000029614">
    <property type="component" value="Unassembled WGS sequence"/>
</dbReference>
<gene>
    <name evidence="2" type="ORF">HMPREF9302_01525</name>
</gene>
<dbReference type="GO" id="GO:0004553">
    <property type="term" value="F:hydrolase activity, hydrolyzing O-glycosyl compounds"/>
    <property type="evidence" value="ECO:0007669"/>
    <property type="project" value="InterPro"/>
</dbReference>
<accession>A0A096B165</accession>
<dbReference type="InterPro" id="IPR010502">
    <property type="entry name" value="Carb-bd_dom_fam9"/>
</dbReference>
<dbReference type="AlphaFoldDB" id="A0A096B165"/>
<dbReference type="GO" id="GO:0030246">
    <property type="term" value="F:carbohydrate binding"/>
    <property type="evidence" value="ECO:0007669"/>
    <property type="project" value="InterPro"/>
</dbReference>